<accession>A0A1H3YZ51</accession>
<dbReference type="GO" id="GO:0004805">
    <property type="term" value="F:trehalose-phosphatase activity"/>
    <property type="evidence" value="ECO:0007669"/>
    <property type="project" value="TreeGrafter"/>
</dbReference>
<dbReference type="Pfam" id="PF00982">
    <property type="entry name" value="Glyco_transf_20"/>
    <property type="match status" value="1"/>
</dbReference>
<dbReference type="SUPFAM" id="SSF53756">
    <property type="entry name" value="UDP-Glycosyltransferase/glycogen phosphorylase"/>
    <property type="match status" value="1"/>
</dbReference>
<dbReference type="RefSeq" id="WP_244518851.1">
    <property type="nucleotide sequence ID" value="NZ_FNQY01000009.1"/>
</dbReference>
<proteinExistence type="inferred from homology"/>
<keyword evidence="5" id="KW-0328">Glycosyltransferase</keyword>
<gene>
    <name evidence="9" type="ORF">SAMN05192529_109125</name>
</gene>
<organism evidence="9 10">
    <name type="scientific">Arachidicoccus rhizosphaerae</name>
    <dbReference type="NCBI Taxonomy" id="551991"/>
    <lineage>
        <taxon>Bacteria</taxon>
        <taxon>Pseudomonadati</taxon>
        <taxon>Bacteroidota</taxon>
        <taxon>Chitinophagia</taxon>
        <taxon>Chitinophagales</taxon>
        <taxon>Chitinophagaceae</taxon>
        <taxon>Arachidicoccus</taxon>
    </lineage>
</organism>
<keyword evidence="6" id="KW-0808">Transferase</keyword>
<dbReference type="InterPro" id="IPR003337">
    <property type="entry name" value="Trehalose_PPase"/>
</dbReference>
<dbReference type="AlphaFoldDB" id="A0A1H3YZ51"/>
<dbReference type="Pfam" id="PF02358">
    <property type="entry name" value="Trehalose_PPase"/>
    <property type="match status" value="1"/>
</dbReference>
<dbReference type="Proteomes" id="UP000199041">
    <property type="component" value="Unassembled WGS sequence"/>
</dbReference>
<dbReference type="UniPathway" id="UPA00299"/>
<comment type="subunit">
    <text evidence="4">Homotetramer.</text>
</comment>
<dbReference type="Gene3D" id="3.30.70.1020">
    <property type="entry name" value="Trehalose-6-phosphate phosphatase related protein, domain 2"/>
    <property type="match status" value="1"/>
</dbReference>
<evidence type="ECO:0000256" key="6">
    <source>
        <dbReference type="ARBA" id="ARBA00022679"/>
    </source>
</evidence>
<dbReference type="Gene3D" id="3.40.50.2000">
    <property type="entry name" value="Glycogen Phosphorylase B"/>
    <property type="match status" value="2"/>
</dbReference>
<dbReference type="GO" id="GO:0003825">
    <property type="term" value="F:alpha,alpha-trehalose-phosphate synthase (UDP-forming) activity"/>
    <property type="evidence" value="ECO:0007669"/>
    <property type="project" value="UniProtKB-UniRule"/>
</dbReference>
<dbReference type="InterPro" id="IPR012766">
    <property type="entry name" value="Trehalose_OtsA"/>
</dbReference>
<comment type="similarity">
    <text evidence="2">In the C-terminal section; belongs to the trehalose phosphatase family.</text>
</comment>
<comment type="similarity">
    <text evidence="3">Belongs to the glycosyltransferase 20 family.</text>
</comment>
<evidence type="ECO:0000256" key="4">
    <source>
        <dbReference type="ARBA" id="ARBA00011881"/>
    </source>
</evidence>
<dbReference type="CDD" id="cd03788">
    <property type="entry name" value="GT20_TPS"/>
    <property type="match status" value="1"/>
</dbReference>
<dbReference type="InterPro" id="IPR006379">
    <property type="entry name" value="HAD-SF_hydro_IIB"/>
</dbReference>
<evidence type="ECO:0000256" key="8">
    <source>
        <dbReference type="NCBIfam" id="TIGR02400"/>
    </source>
</evidence>
<evidence type="ECO:0000256" key="1">
    <source>
        <dbReference type="ARBA" id="ARBA00005199"/>
    </source>
</evidence>
<dbReference type="CDD" id="cd01627">
    <property type="entry name" value="HAD_TPP"/>
    <property type="match status" value="1"/>
</dbReference>
<dbReference type="STRING" id="551991.SAMN05192529_109125"/>
<evidence type="ECO:0000256" key="2">
    <source>
        <dbReference type="ARBA" id="ARBA00006330"/>
    </source>
</evidence>
<evidence type="ECO:0000256" key="5">
    <source>
        <dbReference type="ARBA" id="ARBA00022676"/>
    </source>
</evidence>
<dbReference type="EMBL" id="FNQY01000009">
    <property type="protein sequence ID" value="SEA16431.1"/>
    <property type="molecule type" value="Genomic_DNA"/>
</dbReference>
<dbReference type="InterPro" id="IPR036412">
    <property type="entry name" value="HAD-like_sf"/>
</dbReference>
<dbReference type="Gene3D" id="3.40.50.1000">
    <property type="entry name" value="HAD superfamily/HAD-like"/>
    <property type="match status" value="1"/>
</dbReference>
<dbReference type="InterPro" id="IPR023214">
    <property type="entry name" value="HAD_sf"/>
</dbReference>
<comment type="catalytic activity">
    <reaction evidence="7">
        <text>D-glucose 6-phosphate + UDP-alpha-D-glucose = alpha,alpha-trehalose 6-phosphate + UDP + H(+)</text>
        <dbReference type="Rhea" id="RHEA:18889"/>
        <dbReference type="ChEBI" id="CHEBI:15378"/>
        <dbReference type="ChEBI" id="CHEBI:58223"/>
        <dbReference type="ChEBI" id="CHEBI:58429"/>
        <dbReference type="ChEBI" id="CHEBI:58885"/>
        <dbReference type="ChEBI" id="CHEBI:61548"/>
        <dbReference type="EC" id="2.4.1.15"/>
    </reaction>
</comment>
<dbReference type="InterPro" id="IPR001830">
    <property type="entry name" value="Glyco_trans_20"/>
</dbReference>
<dbReference type="GO" id="GO:0005829">
    <property type="term" value="C:cytosol"/>
    <property type="evidence" value="ECO:0007669"/>
    <property type="project" value="TreeGrafter"/>
</dbReference>
<protein>
    <recommendedName>
        <fullName evidence="8">Alpha,alpha-trehalose-phosphate synthase</fullName>
        <ecNumber evidence="8">2.4.1.15</ecNumber>
    </recommendedName>
</protein>
<sequence length="730" mass="84781">MAESMTQGKLIIVSNRLPIKIEIKKKQWQIKTSEGGLATGLGSFYREKGGIWIGWPGAQIKSESTEAEIKLTLRQQGLEPIFLTHAEINDYYEGFSNRTLWPLCHYFPSYASYSEKNWQAYQSVNKKFAEAVMKVAKPGDTIWIHDYQLMLVPQLIRQQLPDVSIGYFQHIPFPSYEVFRLIPWRNELLTGMLGADLIGFHTYDDVRHFISAILRILDVQSNMNVIEFEKRLITAEAFPMGIDYDKYFNHVKSTNTQKYSRKIIAQLEGKKLVISIDRLDYSKGIVQRLKGYECFLRNYPQYREKVIYYQLIVPSRDKVLEYDRLKQEIDKLVSHINAEYSSLSWQPIQYFYRAWSFDMLSALYNAADIALVTPLRDGMNLVCKEYIASKSLRPGVLILSEMAGAARELTEATIINPNDEQGLAEAIAEALRMPDTEQEQRIKIMQQTLKKFDIHIWVNNFLMHLNSIKQQQIKLSTRRINQDIMIIFRKMYQNANKRIFFLDYDGTLVPFQKDPQKAIPTEHLLSILKKLTEMPQNHLVIISGRQKNQLEKWMQGLHLDIIAEHGAWYREDNGEWEKNEDLSNYWKKDIRPVLEQFEIRTPGSFIEEKDFSLVWHYRKVESSLGELRAKEITAHLKYLVADKGLQVLEGHKVIEVKSALINKGKSVQKWLDRFPAEFHLAMGDDTTDEDTFMAMPKGAITIKVGQGMSRAAYYISTPEEALNLLAELIE</sequence>
<reference evidence="9 10" key="1">
    <citation type="submission" date="2016-10" db="EMBL/GenBank/DDBJ databases">
        <authorList>
            <person name="de Groot N.N."/>
        </authorList>
    </citation>
    <scope>NUCLEOTIDE SEQUENCE [LARGE SCALE GENOMIC DNA]</scope>
    <source>
        <strain evidence="9 10">Vu-144</strain>
    </source>
</reference>
<dbReference type="PANTHER" id="PTHR10788">
    <property type="entry name" value="TREHALOSE-6-PHOSPHATE SYNTHASE"/>
    <property type="match status" value="1"/>
</dbReference>
<keyword evidence="10" id="KW-1185">Reference proteome</keyword>
<evidence type="ECO:0000256" key="3">
    <source>
        <dbReference type="ARBA" id="ARBA00008799"/>
    </source>
</evidence>
<dbReference type="GO" id="GO:0005992">
    <property type="term" value="P:trehalose biosynthetic process"/>
    <property type="evidence" value="ECO:0007669"/>
    <property type="project" value="UniProtKB-UniRule"/>
</dbReference>
<dbReference type="EC" id="2.4.1.15" evidence="8"/>
<name>A0A1H3YZ51_9BACT</name>
<evidence type="ECO:0000256" key="7">
    <source>
        <dbReference type="ARBA" id="ARBA00048039"/>
    </source>
</evidence>
<dbReference type="NCBIfam" id="TIGR02400">
    <property type="entry name" value="trehalose_OtsA"/>
    <property type="match status" value="1"/>
</dbReference>
<evidence type="ECO:0000313" key="9">
    <source>
        <dbReference type="EMBL" id="SEA16431.1"/>
    </source>
</evidence>
<dbReference type="NCBIfam" id="TIGR01484">
    <property type="entry name" value="HAD-SF-IIB"/>
    <property type="match status" value="1"/>
</dbReference>
<dbReference type="NCBIfam" id="NF011071">
    <property type="entry name" value="PRK14501.1"/>
    <property type="match status" value="1"/>
</dbReference>
<comment type="pathway">
    <text evidence="1">Glycan biosynthesis; trehalose biosynthesis.</text>
</comment>
<evidence type="ECO:0000313" key="10">
    <source>
        <dbReference type="Proteomes" id="UP000199041"/>
    </source>
</evidence>
<dbReference type="NCBIfam" id="TIGR00685">
    <property type="entry name" value="T6PP"/>
    <property type="match status" value="1"/>
</dbReference>
<dbReference type="SUPFAM" id="SSF56784">
    <property type="entry name" value="HAD-like"/>
    <property type="match status" value="1"/>
</dbReference>
<dbReference type="PANTHER" id="PTHR10788:SF106">
    <property type="entry name" value="BCDNA.GH08860"/>
    <property type="match status" value="1"/>
</dbReference>